<sequence>MVIKTFKWAVKKKKPESLNNVFKFSRRLPVAAIVEETFSKSVEWFVERRKCALKLIDTGKVWSQRVENLLVKRGNKAGHMHRGNKAGHMHVTSYGDEVGIYEVKVENELVPIQQGNHIVHTRREFKYK</sequence>
<reference evidence="1" key="1">
    <citation type="submission" date="2015-04" db="UniProtKB">
        <authorList>
            <consortium name="EnsemblPlants"/>
        </authorList>
    </citation>
    <scope>IDENTIFICATION</scope>
</reference>
<evidence type="ECO:0000313" key="1">
    <source>
        <dbReference type="EnsemblPlants" id="OMERI04G18980.1"/>
    </source>
</evidence>
<reference evidence="1" key="2">
    <citation type="submission" date="2018-05" db="EMBL/GenBank/DDBJ databases">
        <title>OmerRS3 (Oryza meridionalis Reference Sequence Version 3).</title>
        <authorList>
            <person name="Zhang J."/>
            <person name="Kudrna D."/>
            <person name="Lee S."/>
            <person name="Talag J."/>
            <person name="Welchert J."/>
            <person name="Wing R.A."/>
        </authorList>
    </citation>
    <scope>NUCLEOTIDE SEQUENCE [LARGE SCALE GENOMIC DNA]</scope>
    <source>
        <strain evidence="1">cv. OR44</strain>
    </source>
</reference>
<evidence type="ECO:0000313" key="2">
    <source>
        <dbReference type="Proteomes" id="UP000008021"/>
    </source>
</evidence>
<proteinExistence type="predicted"/>
<dbReference type="HOGENOM" id="CLU_1965245_0_0_1"/>
<dbReference type="STRING" id="40149.A0A0E0DHK0"/>
<dbReference type="Gramene" id="OMERI04G18980.1">
    <property type="protein sequence ID" value="OMERI04G18980.1"/>
    <property type="gene ID" value="OMERI04G18980"/>
</dbReference>
<dbReference type="AlphaFoldDB" id="A0A0E0DHK0"/>
<protein>
    <submittedName>
        <fullName evidence="1">Uncharacterized protein</fullName>
    </submittedName>
</protein>
<accession>A0A0E0DHK0</accession>
<organism evidence="1">
    <name type="scientific">Oryza meridionalis</name>
    <dbReference type="NCBI Taxonomy" id="40149"/>
    <lineage>
        <taxon>Eukaryota</taxon>
        <taxon>Viridiplantae</taxon>
        <taxon>Streptophyta</taxon>
        <taxon>Embryophyta</taxon>
        <taxon>Tracheophyta</taxon>
        <taxon>Spermatophyta</taxon>
        <taxon>Magnoliopsida</taxon>
        <taxon>Liliopsida</taxon>
        <taxon>Poales</taxon>
        <taxon>Poaceae</taxon>
        <taxon>BOP clade</taxon>
        <taxon>Oryzoideae</taxon>
        <taxon>Oryzeae</taxon>
        <taxon>Oryzinae</taxon>
        <taxon>Oryza</taxon>
    </lineage>
</organism>
<keyword evidence="2" id="KW-1185">Reference proteome</keyword>
<dbReference type="EnsemblPlants" id="OMERI04G18980.1">
    <property type="protein sequence ID" value="OMERI04G18980.1"/>
    <property type="gene ID" value="OMERI04G18980"/>
</dbReference>
<name>A0A0E0DHK0_9ORYZ</name>
<dbReference type="Proteomes" id="UP000008021">
    <property type="component" value="Chromosome 4"/>
</dbReference>